<feature type="domain" description="Enoyl reductase (ER)" evidence="9">
    <location>
        <begin position="7"/>
        <end position="357"/>
    </location>
</feature>
<evidence type="ECO:0000256" key="4">
    <source>
        <dbReference type="ARBA" id="ARBA00022723"/>
    </source>
</evidence>
<comment type="similarity">
    <text evidence="3 8">Belongs to the zinc-containing alcohol dehydrogenase family.</text>
</comment>
<evidence type="ECO:0000256" key="7">
    <source>
        <dbReference type="ARBA" id="ARBA00023027"/>
    </source>
</evidence>
<comment type="caution">
    <text evidence="10">The sequence shown here is derived from an EMBL/GenBank/DDBJ whole genome shotgun (WGS) entry which is preliminary data.</text>
</comment>
<name>A0A0N0NLY8_9EURO</name>
<dbReference type="InterPro" id="IPR020843">
    <property type="entry name" value="ER"/>
</dbReference>
<keyword evidence="5 8" id="KW-0862">Zinc</keyword>
<evidence type="ECO:0000256" key="3">
    <source>
        <dbReference type="ARBA" id="ARBA00008072"/>
    </source>
</evidence>
<dbReference type="FunFam" id="3.40.50.720:FF:000068">
    <property type="entry name" value="Sorbitol dehydrogenase"/>
    <property type="match status" value="1"/>
</dbReference>
<dbReference type="AlphaFoldDB" id="A0A0N0NLY8"/>
<dbReference type="GO" id="GO:0000721">
    <property type="term" value="F:(R,R)-butanediol dehydrogenase activity"/>
    <property type="evidence" value="ECO:0007669"/>
    <property type="project" value="TreeGrafter"/>
</dbReference>
<dbReference type="PROSITE" id="PS00059">
    <property type="entry name" value="ADH_ZINC"/>
    <property type="match status" value="1"/>
</dbReference>
<organism evidence="10 11">
    <name type="scientific">Cyphellophora attinorum</name>
    <dbReference type="NCBI Taxonomy" id="1664694"/>
    <lineage>
        <taxon>Eukaryota</taxon>
        <taxon>Fungi</taxon>
        <taxon>Dikarya</taxon>
        <taxon>Ascomycota</taxon>
        <taxon>Pezizomycotina</taxon>
        <taxon>Eurotiomycetes</taxon>
        <taxon>Chaetothyriomycetidae</taxon>
        <taxon>Chaetothyriales</taxon>
        <taxon>Cyphellophoraceae</taxon>
        <taxon>Cyphellophora</taxon>
    </lineage>
</organism>
<dbReference type="SUPFAM" id="SSF51735">
    <property type="entry name" value="NAD(P)-binding Rossmann-fold domains"/>
    <property type="match status" value="1"/>
</dbReference>
<dbReference type="Pfam" id="PF08240">
    <property type="entry name" value="ADH_N"/>
    <property type="match status" value="1"/>
</dbReference>
<dbReference type="GO" id="GO:0034079">
    <property type="term" value="P:butanediol biosynthetic process"/>
    <property type="evidence" value="ECO:0007669"/>
    <property type="project" value="TreeGrafter"/>
</dbReference>
<reference evidence="10 11" key="1">
    <citation type="submission" date="2015-06" db="EMBL/GenBank/DDBJ databases">
        <title>Draft genome of the ant-associated black yeast Phialophora attae CBS 131958.</title>
        <authorList>
            <person name="Moreno L.F."/>
            <person name="Stielow B.J."/>
            <person name="de Hoog S."/>
            <person name="Vicente V.A."/>
            <person name="Weiss V.A."/>
            <person name="de Vries M."/>
            <person name="Cruz L.M."/>
            <person name="Souza E.M."/>
        </authorList>
    </citation>
    <scope>NUCLEOTIDE SEQUENCE [LARGE SCALE GENOMIC DNA]</scope>
    <source>
        <strain evidence="10 11">CBS 131958</strain>
    </source>
</reference>
<keyword evidence="7" id="KW-0520">NAD</keyword>
<dbReference type="OrthoDB" id="3941538at2759"/>
<comment type="pathway">
    <text evidence="2">Carbohydrate degradation.</text>
</comment>
<dbReference type="VEuPathDB" id="FungiDB:AB675_3535"/>
<comment type="cofactor">
    <cofactor evidence="1 8">
        <name>Zn(2+)</name>
        <dbReference type="ChEBI" id="CHEBI:29105"/>
    </cofactor>
</comment>
<accession>A0A0N0NLY8</accession>
<evidence type="ECO:0000256" key="8">
    <source>
        <dbReference type="RuleBase" id="RU361277"/>
    </source>
</evidence>
<dbReference type="Gene3D" id="3.40.50.720">
    <property type="entry name" value="NAD(P)-binding Rossmann-like Domain"/>
    <property type="match status" value="1"/>
</dbReference>
<keyword evidence="6" id="KW-0560">Oxidoreductase</keyword>
<dbReference type="RefSeq" id="XP_017999552.1">
    <property type="nucleotide sequence ID" value="XM_018143594.1"/>
</dbReference>
<dbReference type="InterPro" id="IPR002328">
    <property type="entry name" value="ADH_Zn_CS"/>
</dbReference>
<dbReference type="GO" id="GO:0008270">
    <property type="term" value="F:zinc ion binding"/>
    <property type="evidence" value="ECO:0007669"/>
    <property type="project" value="InterPro"/>
</dbReference>
<dbReference type="Gene3D" id="3.90.180.10">
    <property type="entry name" value="Medium-chain alcohol dehydrogenases, catalytic domain"/>
    <property type="match status" value="1"/>
</dbReference>
<dbReference type="SUPFAM" id="SSF50129">
    <property type="entry name" value="GroES-like"/>
    <property type="match status" value="1"/>
</dbReference>
<dbReference type="CDD" id="cd08233">
    <property type="entry name" value="butanediol_DH_like"/>
    <property type="match status" value="1"/>
</dbReference>
<evidence type="ECO:0000259" key="9">
    <source>
        <dbReference type="SMART" id="SM00829"/>
    </source>
</evidence>
<evidence type="ECO:0000256" key="5">
    <source>
        <dbReference type="ARBA" id="ARBA00022833"/>
    </source>
</evidence>
<sequence length="362" mass="38250">MRALRYHAPGDLRVDTDVPEPKCQPHQLKIKPAFVGICGTDLHEYSTATFVPIDTPHPLTGEKAPVGVGHEFSGTITEVGSEVKDGWKVGDKVAVQPTLCCWSQGKHAGCDACDQSAINICSSGGFVGLSGGGGGVSDFVCIDSQFAFKLPSNVDLDVGALVEPLAVAWHAVDQYELRKGDAALVLGAGPIGLSVIQCLKARGAETIIVAEVAAERKAFAKHFGATHIVDPTKEDVAGKAKEITGGKGVDVALDCAGVAASIKSEVAAVRVRGTVVNVAIWEKEVPVQPNWFVFGEKSYKAVLGYLQKDFAGVVKALGDGKLQPTKMITSKIRVDRVVEDGYNALINEKDKHVKILIDVQGS</sequence>
<dbReference type="PANTHER" id="PTHR43161">
    <property type="entry name" value="SORBITOL DEHYDROGENASE"/>
    <property type="match status" value="1"/>
</dbReference>
<keyword evidence="4 8" id="KW-0479">Metal-binding</keyword>
<proteinExistence type="inferred from homology"/>
<evidence type="ECO:0000256" key="6">
    <source>
        <dbReference type="ARBA" id="ARBA00023002"/>
    </source>
</evidence>
<dbReference type="GeneID" id="28735474"/>
<dbReference type="SMART" id="SM00829">
    <property type="entry name" value="PKS_ER"/>
    <property type="match status" value="1"/>
</dbReference>
<evidence type="ECO:0000313" key="10">
    <source>
        <dbReference type="EMBL" id="KPI39589.1"/>
    </source>
</evidence>
<dbReference type="InterPro" id="IPR036291">
    <property type="entry name" value="NAD(P)-bd_dom_sf"/>
</dbReference>
<keyword evidence="11" id="KW-1185">Reference proteome</keyword>
<dbReference type="GO" id="GO:0005737">
    <property type="term" value="C:cytoplasm"/>
    <property type="evidence" value="ECO:0007669"/>
    <property type="project" value="TreeGrafter"/>
</dbReference>
<dbReference type="Proteomes" id="UP000038010">
    <property type="component" value="Unassembled WGS sequence"/>
</dbReference>
<dbReference type="PANTHER" id="PTHR43161:SF23">
    <property type="entry name" value="(R,R)-BUTANEDIOL DEHYDROGENASE-RELATED"/>
    <property type="match status" value="1"/>
</dbReference>
<dbReference type="InterPro" id="IPR011032">
    <property type="entry name" value="GroES-like_sf"/>
</dbReference>
<evidence type="ECO:0000256" key="1">
    <source>
        <dbReference type="ARBA" id="ARBA00001947"/>
    </source>
</evidence>
<dbReference type="InterPro" id="IPR013149">
    <property type="entry name" value="ADH-like_C"/>
</dbReference>
<dbReference type="EMBL" id="LFJN01000014">
    <property type="protein sequence ID" value="KPI39589.1"/>
    <property type="molecule type" value="Genomic_DNA"/>
</dbReference>
<gene>
    <name evidence="10" type="ORF">AB675_3535</name>
</gene>
<protein>
    <submittedName>
        <fullName evidence="10">(R,R)-butanediol dehydrogenase</fullName>
    </submittedName>
</protein>
<dbReference type="Pfam" id="PF00107">
    <property type="entry name" value="ADH_zinc_N"/>
    <property type="match status" value="1"/>
</dbReference>
<dbReference type="InterPro" id="IPR013154">
    <property type="entry name" value="ADH-like_N"/>
</dbReference>
<dbReference type="STRING" id="1664694.A0A0N0NLY8"/>
<evidence type="ECO:0000313" key="11">
    <source>
        <dbReference type="Proteomes" id="UP000038010"/>
    </source>
</evidence>
<evidence type="ECO:0000256" key="2">
    <source>
        <dbReference type="ARBA" id="ARBA00004921"/>
    </source>
</evidence>